<evidence type="ECO:0000313" key="3">
    <source>
        <dbReference type="EMBL" id="MFC3860938.1"/>
    </source>
</evidence>
<dbReference type="Pfam" id="PF00496">
    <property type="entry name" value="SBP_bac_5"/>
    <property type="match status" value="1"/>
</dbReference>
<name>A0ABV8A5J1_9DEIO</name>
<keyword evidence="1" id="KW-0732">Signal</keyword>
<keyword evidence="4" id="KW-1185">Reference proteome</keyword>
<gene>
    <name evidence="3" type="ORF">ACFOPQ_09205</name>
</gene>
<organism evidence="3 4">
    <name type="scientific">Deinococcus antarcticus</name>
    <dbReference type="NCBI Taxonomy" id="1298767"/>
    <lineage>
        <taxon>Bacteria</taxon>
        <taxon>Thermotogati</taxon>
        <taxon>Deinococcota</taxon>
        <taxon>Deinococci</taxon>
        <taxon>Deinococcales</taxon>
        <taxon>Deinococcaceae</taxon>
        <taxon>Deinococcus</taxon>
    </lineage>
</organism>
<evidence type="ECO:0000313" key="4">
    <source>
        <dbReference type="Proteomes" id="UP001595748"/>
    </source>
</evidence>
<accession>A0ABV8A5J1</accession>
<evidence type="ECO:0000256" key="1">
    <source>
        <dbReference type="SAM" id="SignalP"/>
    </source>
</evidence>
<dbReference type="EMBL" id="JBHRZF010000112">
    <property type="protein sequence ID" value="MFC3860938.1"/>
    <property type="molecule type" value="Genomic_DNA"/>
</dbReference>
<dbReference type="Gene3D" id="3.40.190.10">
    <property type="entry name" value="Periplasmic binding protein-like II"/>
    <property type="match status" value="1"/>
</dbReference>
<feature type="chain" id="PRO_5046241417" evidence="1">
    <location>
        <begin position="27"/>
        <end position="582"/>
    </location>
</feature>
<dbReference type="RefSeq" id="WP_380077346.1">
    <property type="nucleotide sequence ID" value="NZ_JBHRZF010000112.1"/>
</dbReference>
<dbReference type="InterPro" id="IPR039424">
    <property type="entry name" value="SBP_5"/>
</dbReference>
<dbReference type="Gene3D" id="3.10.105.10">
    <property type="entry name" value="Dipeptide-binding Protein, Domain 3"/>
    <property type="match status" value="1"/>
</dbReference>
<feature type="signal peptide" evidence="1">
    <location>
        <begin position="1"/>
        <end position="26"/>
    </location>
</feature>
<feature type="domain" description="Solute-binding protein family 5" evidence="2">
    <location>
        <begin position="76"/>
        <end position="494"/>
    </location>
</feature>
<sequence length="582" mass="64248">MNKRHHMAFASALLLTSTALTSTALAATQKDTLVIQQAATITTLDPALAYDTFSLQMIENIYETLWTHRGGSLTQMTPLLASKLPTYTNGGRTLVVTLRKGVKFHSGNTMTCADAEYTYRRNLVTNNADSANWFIAESLLGTSENASKDKGVTWARIANAVKCNAQGQLVFTLPKPDPAFMAKMTFAGQGVIDKAWAVKQGEWDGREATWKSWAGKDLSGGKLAGSASGTGAYRLLRRDADNVMLVAHTAYWGGVPAIRNVVMQKVGELAVRQQAFLRGDADLIEAGTRSNVDAQLRGKSGVVVLDNLPTTRAQGIFMNNNIKSAPALGSGKLDGKGIPANFFSDPNVRKAFAYAFDYERFNNDVLRGKGTVRTMMLPDSFPGYSAGTKTYTYDPVKATEFFKKAWGGQVWQNGFVVNANYRTGHILGQVALELLKQNVEALNPKFRININVEPWSEQSVKFQRSEEVMIPMGWGADYADPDNFVTTFYSSSGFFYPTNNWKDANVDRWVQQAKETTDQATRNRLYKQVADAAFDQSPFIIFPEDTNVRPIRSNLKGATAANFNPMRSFTFTGTFIRELSKK</sequence>
<dbReference type="PANTHER" id="PTHR30290:SF34">
    <property type="entry name" value="ABC TRANSPORTER, PERIPLASMIC OLIGO-PEPTIDE BINDING PROTEIN, PUTATIVE-RELATED"/>
    <property type="match status" value="1"/>
</dbReference>
<proteinExistence type="predicted"/>
<dbReference type="InterPro" id="IPR000914">
    <property type="entry name" value="SBP_5_dom"/>
</dbReference>
<dbReference type="SUPFAM" id="SSF53850">
    <property type="entry name" value="Periplasmic binding protein-like II"/>
    <property type="match status" value="1"/>
</dbReference>
<protein>
    <submittedName>
        <fullName evidence="3">ABC transporter substrate-binding protein</fullName>
    </submittedName>
</protein>
<comment type="caution">
    <text evidence="3">The sequence shown here is derived from an EMBL/GenBank/DDBJ whole genome shotgun (WGS) entry which is preliminary data.</text>
</comment>
<reference evidence="4" key="1">
    <citation type="journal article" date="2019" name="Int. J. Syst. Evol. Microbiol.">
        <title>The Global Catalogue of Microorganisms (GCM) 10K type strain sequencing project: providing services to taxonomists for standard genome sequencing and annotation.</title>
        <authorList>
            <consortium name="The Broad Institute Genomics Platform"/>
            <consortium name="The Broad Institute Genome Sequencing Center for Infectious Disease"/>
            <person name="Wu L."/>
            <person name="Ma J."/>
        </authorList>
    </citation>
    <scope>NUCLEOTIDE SEQUENCE [LARGE SCALE GENOMIC DNA]</scope>
    <source>
        <strain evidence="4">CCTCC AB 2013263</strain>
    </source>
</reference>
<dbReference type="InterPro" id="IPR030678">
    <property type="entry name" value="Peptide/Ni-bd"/>
</dbReference>
<evidence type="ECO:0000259" key="2">
    <source>
        <dbReference type="Pfam" id="PF00496"/>
    </source>
</evidence>
<dbReference type="PIRSF" id="PIRSF002741">
    <property type="entry name" value="MppA"/>
    <property type="match status" value="1"/>
</dbReference>
<dbReference type="Proteomes" id="UP001595748">
    <property type="component" value="Unassembled WGS sequence"/>
</dbReference>
<dbReference type="CDD" id="cd08512">
    <property type="entry name" value="PBP2_NikA_DppA_OppA_like_7"/>
    <property type="match status" value="1"/>
</dbReference>
<dbReference type="PANTHER" id="PTHR30290">
    <property type="entry name" value="PERIPLASMIC BINDING COMPONENT OF ABC TRANSPORTER"/>
    <property type="match status" value="1"/>
</dbReference>